<dbReference type="Gene3D" id="3.40.190.10">
    <property type="entry name" value="Periplasmic binding protein-like II"/>
    <property type="match status" value="3"/>
</dbReference>
<accession>A0ABV1IIH3</accession>
<dbReference type="SUPFAM" id="SSF53850">
    <property type="entry name" value="Periplasmic binding protein-like II"/>
    <property type="match status" value="1"/>
</dbReference>
<gene>
    <name evidence="3" type="ORF">AAAT05_05675</name>
</gene>
<dbReference type="Pfam" id="PF13531">
    <property type="entry name" value="SBP_bac_11"/>
    <property type="match status" value="1"/>
</dbReference>
<sequence length="389" mass="38964">MSLPKPSGLPRLSEVKLTRRTLVAGGAALVVAGAGVAVGVTRCSRGAADVPVEPTAGAEASEDGAAKLGGKLSLYTSCPEELVNDVVARFSQDTGVAVAVVRGSEAELVGQLADGDVPGKPVADVVWGGEALWYAGVEGLSSGLEPVQREVGAFALAEGLAGSKTEAPAGYADLLTASLAGRVALCNPASCEAGWLHLVAMLSEAAGASAGGAPGDDVSWAFVQELLAAGAVICADEDAAVQTLLDGNADVALVSEQRARQLARRTGQTSVAWPESAVGVADACAGAVGGCLNEQQATAFVEFLTGRDGQQVVADALARPVVDDVQVAGGDDVPADDDVEVVATDADAAAKQREEILATWARVLAGEWAPAAAEEDAAEDEGEAGEAQA</sequence>
<comment type="caution">
    <text evidence="3">The sequence shown here is derived from an EMBL/GenBank/DDBJ whole genome shotgun (WGS) entry which is preliminary data.</text>
</comment>
<feature type="region of interest" description="Disordered" evidence="2">
    <location>
        <begin position="370"/>
        <end position="389"/>
    </location>
</feature>
<evidence type="ECO:0000256" key="2">
    <source>
        <dbReference type="SAM" id="MobiDB-lite"/>
    </source>
</evidence>
<dbReference type="Proteomes" id="UP001478817">
    <property type="component" value="Unassembled WGS sequence"/>
</dbReference>
<keyword evidence="4" id="KW-1185">Reference proteome</keyword>
<evidence type="ECO:0000313" key="4">
    <source>
        <dbReference type="Proteomes" id="UP001478817"/>
    </source>
</evidence>
<dbReference type="RefSeq" id="WP_349182438.1">
    <property type="nucleotide sequence ID" value="NZ_JBBNGS010000009.1"/>
</dbReference>
<proteinExistence type="predicted"/>
<organism evidence="3 4">
    <name type="scientific">Paratractidigestivibacter faecalis</name>
    <dbReference type="NCBI Taxonomy" id="2292441"/>
    <lineage>
        <taxon>Bacteria</taxon>
        <taxon>Bacillati</taxon>
        <taxon>Actinomycetota</taxon>
        <taxon>Coriobacteriia</taxon>
        <taxon>Coriobacteriales</taxon>
        <taxon>Atopobiaceae</taxon>
        <taxon>Paratractidigestivibacter</taxon>
    </lineage>
</organism>
<keyword evidence="1" id="KW-0732">Signal</keyword>
<dbReference type="EMBL" id="JBBNGS010000009">
    <property type="protein sequence ID" value="MEQ2637831.1"/>
    <property type="molecule type" value="Genomic_DNA"/>
</dbReference>
<dbReference type="PROSITE" id="PS51318">
    <property type="entry name" value="TAT"/>
    <property type="match status" value="1"/>
</dbReference>
<name>A0ABV1IIH3_9ACTN</name>
<evidence type="ECO:0000313" key="3">
    <source>
        <dbReference type="EMBL" id="MEQ2637831.1"/>
    </source>
</evidence>
<reference evidence="3 4" key="1">
    <citation type="submission" date="2024-04" db="EMBL/GenBank/DDBJ databases">
        <title>Human intestinal bacterial collection.</title>
        <authorList>
            <person name="Pauvert C."/>
            <person name="Hitch T.C.A."/>
            <person name="Clavel T."/>
        </authorList>
    </citation>
    <scope>NUCLEOTIDE SEQUENCE [LARGE SCALE GENOMIC DNA]</scope>
    <source>
        <strain evidence="3 4">CLA-AA-H197</strain>
    </source>
</reference>
<feature type="compositionally biased region" description="Acidic residues" evidence="2">
    <location>
        <begin position="373"/>
        <end position="389"/>
    </location>
</feature>
<dbReference type="InterPro" id="IPR006311">
    <property type="entry name" value="TAT_signal"/>
</dbReference>
<evidence type="ECO:0000256" key="1">
    <source>
        <dbReference type="ARBA" id="ARBA00022729"/>
    </source>
</evidence>
<protein>
    <submittedName>
        <fullName evidence="3">Substrate-binding domain-containing protein</fullName>
    </submittedName>
</protein>
<dbReference type="PANTHER" id="PTHR30006">
    <property type="entry name" value="THIAMINE-BINDING PERIPLASMIC PROTEIN-RELATED"/>
    <property type="match status" value="1"/>
</dbReference>